<dbReference type="PANTHER" id="PTHR30026:SF20">
    <property type="entry name" value="OUTER MEMBRANE PROTEIN TOLC"/>
    <property type="match status" value="1"/>
</dbReference>
<dbReference type="PANTHER" id="PTHR30026">
    <property type="entry name" value="OUTER MEMBRANE PROTEIN TOLC"/>
    <property type="match status" value="1"/>
</dbReference>
<dbReference type="Gene3D" id="1.20.1600.10">
    <property type="entry name" value="Outer membrane efflux proteins (OEP)"/>
    <property type="match status" value="1"/>
</dbReference>
<keyword evidence="5" id="KW-0812">Transmembrane</keyword>
<protein>
    <submittedName>
        <fullName evidence="10">TolC family protein</fullName>
    </submittedName>
</protein>
<evidence type="ECO:0000256" key="9">
    <source>
        <dbReference type="SAM" id="SignalP"/>
    </source>
</evidence>
<comment type="caution">
    <text evidence="10">The sequence shown here is derived from an EMBL/GenBank/DDBJ whole genome shotgun (WGS) entry which is preliminary data.</text>
</comment>
<name>A0ABV5CFC6_9SPHI</name>
<feature type="coiled-coil region" evidence="8">
    <location>
        <begin position="341"/>
        <end position="368"/>
    </location>
</feature>
<keyword evidence="9" id="KW-0732">Signal</keyword>
<evidence type="ECO:0000313" key="10">
    <source>
        <dbReference type="EMBL" id="MFB5946028.1"/>
    </source>
</evidence>
<keyword evidence="8" id="KW-0175">Coiled coil</keyword>
<feature type="chain" id="PRO_5045454754" evidence="9">
    <location>
        <begin position="24"/>
        <end position="452"/>
    </location>
</feature>
<comment type="similarity">
    <text evidence="2">Belongs to the outer membrane factor (OMF) (TC 1.B.17) family.</text>
</comment>
<evidence type="ECO:0000256" key="7">
    <source>
        <dbReference type="ARBA" id="ARBA00023237"/>
    </source>
</evidence>
<dbReference type="EMBL" id="JBBVGT010000002">
    <property type="protein sequence ID" value="MFB5946028.1"/>
    <property type="molecule type" value="Genomic_DNA"/>
</dbReference>
<dbReference type="Proteomes" id="UP001580928">
    <property type="component" value="Unassembled WGS sequence"/>
</dbReference>
<keyword evidence="4" id="KW-1134">Transmembrane beta strand</keyword>
<sequence>MTFKKQLFTLAFFILSFIGVSQAQETLTLQEALNYALNNSEAVRKAKLDILKGDYQIKEVRAGALPQIDGTATLTNNVLAQQFILPAEFMGGEPGEFIAVKAGTTWSSLAQVQLNQQLFNQQVFTGLKAAKSTKEYYTMAAKVAEENLLQQVASNYYQVIITREQLAVVDANIERNKTLEKTVSSQYEIGLARKIDLDRVKVNSSNLQSQKEQLLNAVAQQENLLKYYMGMPVTQRIIIPQTSLEELEETANNLIAEKNFDLNNLSSYLVLKEQEELLGFQKRAIEAEFYPSLSLGANYMYNTQSNDFNLYTKNALNYDMSAITLTLRIPIFDGGARSSRLKQASIDIQKLQEDIKNSSNALQMAYENAKIQINNSLSTIETQNQNKILAEEVYNSTKNNYNNGLASLTDLLTAETELVTAQNSYNQALLNYKIAEIELIKSQGNIKSLINE</sequence>
<gene>
    <name evidence="10" type="ORF">WKR92_09295</name>
</gene>
<feature type="coiled-coil region" evidence="8">
    <location>
        <begin position="197"/>
        <end position="264"/>
    </location>
</feature>
<organism evidence="10 11">
    <name type="scientific">Albibacterium profundi</name>
    <dbReference type="NCBI Taxonomy" id="3134906"/>
    <lineage>
        <taxon>Bacteria</taxon>
        <taxon>Pseudomonadati</taxon>
        <taxon>Bacteroidota</taxon>
        <taxon>Sphingobacteriia</taxon>
        <taxon>Sphingobacteriales</taxon>
        <taxon>Sphingobacteriaceae</taxon>
        <taxon>Albibacterium</taxon>
    </lineage>
</organism>
<proteinExistence type="inferred from homology"/>
<accession>A0ABV5CFC6</accession>
<evidence type="ECO:0000256" key="1">
    <source>
        <dbReference type="ARBA" id="ARBA00004442"/>
    </source>
</evidence>
<keyword evidence="7" id="KW-0998">Cell outer membrane</keyword>
<evidence type="ECO:0000256" key="5">
    <source>
        <dbReference type="ARBA" id="ARBA00022692"/>
    </source>
</evidence>
<evidence type="ECO:0000256" key="4">
    <source>
        <dbReference type="ARBA" id="ARBA00022452"/>
    </source>
</evidence>
<dbReference type="RefSeq" id="WP_375557557.1">
    <property type="nucleotide sequence ID" value="NZ_JBBVGT010000002.1"/>
</dbReference>
<comment type="subcellular location">
    <subcellularLocation>
        <location evidence="1">Cell outer membrane</location>
    </subcellularLocation>
</comment>
<evidence type="ECO:0000313" key="11">
    <source>
        <dbReference type="Proteomes" id="UP001580928"/>
    </source>
</evidence>
<keyword evidence="3" id="KW-0813">Transport</keyword>
<evidence type="ECO:0000256" key="2">
    <source>
        <dbReference type="ARBA" id="ARBA00007613"/>
    </source>
</evidence>
<dbReference type="Pfam" id="PF02321">
    <property type="entry name" value="OEP"/>
    <property type="match status" value="2"/>
</dbReference>
<dbReference type="InterPro" id="IPR003423">
    <property type="entry name" value="OMP_efflux"/>
</dbReference>
<dbReference type="InterPro" id="IPR051906">
    <property type="entry name" value="TolC-like"/>
</dbReference>
<evidence type="ECO:0000256" key="6">
    <source>
        <dbReference type="ARBA" id="ARBA00023136"/>
    </source>
</evidence>
<reference evidence="10 11" key="1">
    <citation type="submission" date="2024-04" db="EMBL/GenBank/DDBJ databases">
        <title>Albibacterium profundi sp. nov., isolated from sediment of the Challenger Deep of Mariana Trench.</title>
        <authorList>
            <person name="Wang Y."/>
        </authorList>
    </citation>
    <scope>NUCLEOTIDE SEQUENCE [LARGE SCALE GENOMIC DNA]</scope>
    <source>
        <strain evidence="10 11">RHL897</strain>
    </source>
</reference>
<evidence type="ECO:0000256" key="3">
    <source>
        <dbReference type="ARBA" id="ARBA00022448"/>
    </source>
</evidence>
<feature type="signal peptide" evidence="9">
    <location>
        <begin position="1"/>
        <end position="23"/>
    </location>
</feature>
<keyword evidence="6" id="KW-0472">Membrane</keyword>
<keyword evidence="11" id="KW-1185">Reference proteome</keyword>
<evidence type="ECO:0000256" key="8">
    <source>
        <dbReference type="SAM" id="Coils"/>
    </source>
</evidence>
<dbReference type="SUPFAM" id="SSF56954">
    <property type="entry name" value="Outer membrane efflux proteins (OEP)"/>
    <property type="match status" value="1"/>
</dbReference>